<feature type="region of interest" description="Disordered" evidence="1">
    <location>
        <begin position="1"/>
        <end position="24"/>
    </location>
</feature>
<feature type="compositionally biased region" description="Basic and acidic residues" evidence="1">
    <location>
        <begin position="7"/>
        <end position="24"/>
    </location>
</feature>
<reference evidence="2" key="1">
    <citation type="journal article" date="2017" name="Sci. Rep.">
        <title>Novel methicillin resistance gene mecD in clinical Macrococcus caseolyticus strains from bovine and canine sources.</title>
        <authorList>
            <person name="Schwendener S."/>
            <person name="Cotting K."/>
            <person name="Perreten V."/>
        </authorList>
    </citation>
    <scope>NUCLEOTIDE SEQUENCE</scope>
    <source>
        <strain evidence="2">IMD0473</strain>
        <strain evidence="3">IMD0819</strain>
        <strain evidence="4">KM0211</strain>
    </source>
</reference>
<protein>
    <submittedName>
        <fullName evidence="2">Uncharacterized protein</fullName>
    </submittedName>
</protein>
<dbReference type="RefSeq" id="WP_086037953.1">
    <property type="nucleotide sequence ID" value="NZ_CP021058.1"/>
</dbReference>
<accession>A0A1S7BGQ3</accession>
<evidence type="ECO:0000313" key="5">
    <source>
        <dbReference type="EMBL" id="PKE25953.1"/>
    </source>
</evidence>
<organism evidence="2">
    <name type="scientific">Macrococcoides caseolyticum</name>
    <dbReference type="NCBI Taxonomy" id="69966"/>
    <lineage>
        <taxon>Bacteria</taxon>
        <taxon>Bacillati</taxon>
        <taxon>Bacillota</taxon>
        <taxon>Bacilli</taxon>
        <taxon>Bacillales</taxon>
        <taxon>Staphylococcaceae</taxon>
        <taxon>Macrococcoides</taxon>
    </lineage>
</organism>
<evidence type="ECO:0000313" key="3">
    <source>
        <dbReference type="EMBL" id="AQX82895.1"/>
    </source>
</evidence>
<name>A0A1S7BGQ3_9STAP</name>
<dbReference type="EMBL" id="KY013612">
    <property type="protein sequence ID" value="AQX82933.1"/>
    <property type="molecule type" value="Genomic_DNA"/>
</dbReference>
<evidence type="ECO:0000256" key="1">
    <source>
        <dbReference type="SAM" id="MobiDB-lite"/>
    </source>
</evidence>
<dbReference type="EMBL" id="KY013611">
    <property type="protein sequence ID" value="AQX82895.1"/>
    <property type="molecule type" value="Genomic_DNA"/>
</dbReference>
<proteinExistence type="predicted"/>
<dbReference type="EMBL" id="PIXC01000014">
    <property type="protein sequence ID" value="PKE25953.1"/>
    <property type="molecule type" value="Genomic_DNA"/>
</dbReference>
<evidence type="ECO:0000313" key="6">
    <source>
        <dbReference type="Proteomes" id="UP000233482"/>
    </source>
</evidence>
<dbReference type="Proteomes" id="UP000233482">
    <property type="component" value="Unassembled WGS sequence"/>
</dbReference>
<evidence type="ECO:0000313" key="2">
    <source>
        <dbReference type="EMBL" id="AQX82854.1"/>
    </source>
</evidence>
<evidence type="ECO:0000313" key="4">
    <source>
        <dbReference type="EMBL" id="AQX82933.1"/>
    </source>
</evidence>
<reference evidence="5 6" key="2">
    <citation type="submission" date="2017-12" db="EMBL/GenBank/DDBJ databases">
        <title>Genomics of Macrococcus caseolyticus.</title>
        <authorList>
            <person name="MacFadyen A.C."/>
            <person name="Paterson G.K."/>
        </authorList>
    </citation>
    <scope>NUCLEOTIDE SEQUENCE [LARGE SCALE GENOMIC DNA]</scope>
    <source>
        <strain evidence="5 6">5788_EF188</strain>
    </source>
</reference>
<dbReference type="AlphaFoldDB" id="A0A1S7BGQ3"/>
<sequence>MNLKGKTIHDFTQRQREKMTDDQRRELRAHTKLIMKQNGYYDDVRRLRKDNPLQEDDKKDYFFGKSIGIFE</sequence>
<gene>
    <name evidence="5" type="ORF">CW686_07075</name>
</gene>
<dbReference type="EMBL" id="KY013610">
    <property type="protein sequence ID" value="AQX82854.1"/>
    <property type="molecule type" value="Genomic_DNA"/>
</dbReference>